<keyword evidence="3" id="KW-1185">Reference proteome</keyword>
<dbReference type="Proteomes" id="UP000265520">
    <property type="component" value="Unassembled WGS sequence"/>
</dbReference>
<dbReference type="PANTHER" id="PTHR34427">
    <property type="entry name" value="DUF4283 DOMAIN PROTEIN"/>
    <property type="match status" value="1"/>
</dbReference>
<reference evidence="2 3" key="1">
    <citation type="journal article" date="2018" name="Front. Plant Sci.">
        <title>Red Clover (Trifolium pratense) and Zigzag Clover (T. medium) - A Picture of Genomic Similarities and Differences.</title>
        <authorList>
            <person name="Dluhosova J."/>
            <person name="Istvanek J."/>
            <person name="Nedelnik J."/>
            <person name="Repkova J."/>
        </authorList>
    </citation>
    <scope>NUCLEOTIDE SEQUENCE [LARGE SCALE GENOMIC DNA]</scope>
    <source>
        <strain evidence="3">cv. 10/8</strain>
        <tissue evidence="2">Leaf</tissue>
    </source>
</reference>
<name>A0A392MYA5_9FABA</name>
<proteinExistence type="predicted"/>
<evidence type="ECO:0000256" key="1">
    <source>
        <dbReference type="SAM" id="MobiDB-lite"/>
    </source>
</evidence>
<dbReference type="EMBL" id="LXQA010022830">
    <property type="protein sequence ID" value="MCH92500.1"/>
    <property type="molecule type" value="Genomic_DNA"/>
</dbReference>
<organism evidence="2 3">
    <name type="scientific">Trifolium medium</name>
    <dbReference type="NCBI Taxonomy" id="97028"/>
    <lineage>
        <taxon>Eukaryota</taxon>
        <taxon>Viridiplantae</taxon>
        <taxon>Streptophyta</taxon>
        <taxon>Embryophyta</taxon>
        <taxon>Tracheophyta</taxon>
        <taxon>Spermatophyta</taxon>
        <taxon>Magnoliopsida</taxon>
        <taxon>eudicotyledons</taxon>
        <taxon>Gunneridae</taxon>
        <taxon>Pentapetalae</taxon>
        <taxon>rosids</taxon>
        <taxon>fabids</taxon>
        <taxon>Fabales</taxon>
        <taxon>Fabaceae</taxon>
        <taxon>Papilionoideae</taxon>
        <taxon>50 kb inversion clade</taxon>
        <taxon>NPAAA clade</taxon>
        <taxon>Hologalegina</taxon>
        <taxon>IRL clade</taxon>
        <taxon>Trifolieae</taxon>
        <taxon>Trifolium</taxon>
    </lineage>
</organism>
<sequence length="322" mass="37528">MEDVWFDTYKLRANLAKFQRDEAHDRKTHQPNRGETGKRSITEIKQGLTFKEAVTGGLETLQKNNSSVVGDKIIDQGGWKFKQKGQMDRRINQQQQGYMEIEVEKDNITRLEKSWIGELWDYNDAKNIQIKIWMEGFQNITAKWLGMKMVLLSSMVDGEVQRVIEANKEWWSRIFVEVKPWTPLSRPHGRIVWVRIYGVPLQVWGEECFKRFVWGFGELIKLDVETAKQNRLDVARVLIKVNSWESVDELVEFKVNRDIFVTRVEEEKLGAEEWNKPWDACSKYVVARTSSTGLIEKEWLDDEILSVDGKQDGGSDASQPQL</sequence>
<dbReference type="AlphaFoldDB" id="A0A392MYA5"/>
<protein>
    <submittedName>
        <fullName evidence="2">Uncharacterized protein</fullName>
    </submittedName>
</protein>
<evidence type="ECO:0000313" key="2">
    <source>
        <dbReference type="EMBL" id="MCH92500.1"/>
    </source>
</evidence>
<dbReference type="PANTHER" id="PTHR34427:SF5">
    <property type="entry name" value="DUF4283 DOMAIN-CONTAINING PROTEIN"/>
    <property type="match status" value="1"/>
</dbReference>
<comment type="caution">
    <text evidence="2">The sequence shown here is derived from an EMBL/GenBank/DDBJ whole genome shotgun (WGS) entry which is preliminary data.</text>
</comment>
<accession>A0A392MYA5</accession>
<feature type="region of interest" description="Disordered" evidence="1">
    <location>
        <begin position="20"/>
        <end position="40"/>
    </location>
</feature>
<gene>
    <name evidence="2" type="ORF">A2U01_0013440</name>
</gene>
<evidence type="ECO:0000313" key="3">
    <source>
        <dbReference type="Proteomes" id="UP000265520"/>
    </source>
</evidence>